<sequence length="80" mass="9404">MCKQAKTGYTDCPHVYADGDIEFCERALHPDVNAVCEDVEIYWNDLKFPGKCHWCQERDKKQEKKTWGGGKVKERPDWLK</sequence>
<name>A0A9P4P6E0_9PLEO</name>
<organism evidence="2 3">
    <name type="scientific">Karstenula rhodostoma CBS 690.94</name>
    <dbReference type="NCBI Taxonomy" id="1392251"/>
    <lineage>
        <taxon>Eukaryota</taxon>
        <taxon>Fungi</taxon>
        <taxon>Dikarya</taxon>
        <taxon>Ascomycota</taxon>
        <taxon>Pezizomycotina</taxon>
        <taxon>Dothideomycetes</taxon>
        <taxon>Pleosporomycetidae</taxon>
        <taxon>Pleosporales</taxon>
        <taxon>Massarineae</taxon>
        <taxon>Didymosphaeriaceae</taxon>
        <taxon>Karstenula</taxon>
    </lineage>
</organism>
<comment type="caution">
    <text evidence="2">The sequence shown here is derived from an EMBL/GenBank/DDBJ whole genome shotgun (WGS) entry which is preliminary data.</text>
</comment>
<dbReference type="OrthoDB" id="3787244at2759"/>
<reference evidence="2" key="1">
    <citation type="journal article" date="2020" name="Stud. Mycol.">
        <title>101 Dothideomycetes genomes: a test case for predicting lifestyles and emergence of pathogens.</title>
        <authorList>
            <person name="Haridas S."/>
            <person name="Albert R."/>
            <person name="Binder M."/>
            <person name="Bloem J."/>
            <person name="Labutti K."/>
            <person name="Salamov A."/>
            <person name="Andreopoulos B."/>
            <person name="Baker S."/>
            <person name="Barry K."/>
            <person name="Bills G."/>
            <person name="Bluhm B."/>
            <person name="Cannon C."/>
            <person name="Castanera R."/>
            <person name="Culley D."/>
            <person name="Daum C."/>
            <person name="Ezra D."/>
            <person name="Gonzalez J."/>
            <person name="Henrissat B."/>
            <person name="Kuo A."/>
            <person name="Liang C."/>
            <person name="Lipzen A."/>
            <person name="Lutzoni F."/>
            <person name="Magnuson J."/>
            <person name="Mondo S."/>
            <person name="Nolan M."/>
            <person name="Ohm R."/>
            <person name="Pangilinan J."/>
            <person name="Park H.-J."/>
            <person name="Ramirez L."/>
            <person name="Alfaro M."/>
            <person name="Sun H."/>
            <person name="Tritt A."/>
            <person name="Yoshinaga Y."/>
            <person name="Zwiers L.-H."/>
            <person name="Turgeon B."/>
            <person name="Goodwin S."/>
            <person name="Spatafora J."/>
            <person name="Crous P."/>
            <person name="Grigoriev I."/>
        </authorList>
    </citation>
    <scope>NUCLEOTIDE SEQUENCE</scope>
    <source>
        <strain evidence="2">CBS 690.94</strain>
    </source>
</reference>
<protein>
    <submittedName>
        <fullName evidence="2">Uncharacterized protein</fullName>
    </submittedName>
</protein>
<gene>
    <name evidence="2" type="ORF">P171DRAFT_179101</name>
</gene>
<feature type="region of interest" description="Disordered" evidence="1">
    <location>
        <begin position="59"/>
        <end position="80"/>
    </location>
</feature>
<dbReference type="Proteomes" id="UP000799764">
    <property type="component" value="Unassembled WGS sequence"/>
</dbReference>
<keyword evidence="3" id="KW-1185">Reference proteome</keyword>
<dbReference type="AlphaFoldDB" id="A0A9P4P6E0"/>
<evidence type="ECO:0000313" key="3">
    <source>
        <dbReference type="Proteomes" id="UP000799764"/>
    </source>
</evidence>
<evidence type="ECO:0000313" key="2">
    <source>
        <dbReference type="EMBL" id="KAF2437583.1"/>
    </source>
</evidence>
<accession>A0A9P4P6E0</accession>
<proteinExistence type="predicted"/>
<evidence type="ECO:0000256" key="1">
    <source>
        <dbReference type="SAM" id="MobiDB-lite"/>
    </source>
</evidence>
<dbReference type="EMBL" id="MU001515">
    <property type="protein sequence ID" value="KAF2437583.1"/>
    <property type="molecule type" value="Genomic_DNA"/>
</dbReference>